<evidence type="ECO:0000256" key="8">
    <source>
        <dbReference type="ARBA" id="ARBA00023157"/>
    </source>
</evidence>
<dbReference type="InterPro" id="IPR009003">
    <property type="entry name" value="Peptidase_S1_PA"/>
</dbReference>
<evidence type="ECO:0000256" key="5">
    <source>
        <dbReference type="ARBA" id="ARBA00022801"/>
    </source>
</evidence>
<dbReference type="PROSITE" id="PS50240">
    <property type="entry name" value="TRYPSIN_DOM"/>
    <property type="match status" value="1"/>
</dbReference>
<evidence type="ECO:0000256" key="6">
    <source>
        <dbReference type="ARBA" id="ARBA00022825"/>
    </source>
</evidence>
<dbReference type="InterPro" id="IPR018114">
    <property type="entry name" value="TRYPSIN_HIS"/>
</dbReference>
<feature type="region of interest" description="Disordered" evidence="11">
    <location>
        <begin position="52"/>
        <end position="78"/>
    </location>
</feature>
<keyword evidence="8" id="KW-1015">Disulfide bond</keyword>
<comment type="subcellular location">
    <subcellularLocation>
        <location evidence="1">Secreted</location>
    </subcellularLocation>
</comment>
<sequence>MDQLIFVKLNVMFIVYNFIVGSIKALDVAPVFHYQYQTTKYTMHTEWPIKRQSPGLPQSLIGDNPHHEGGDKHGQQISSAVAQPQSATFYIAPMAAVSLFKPPLAPPTLKPSGKSVGTKAPQVFFNPSSSTSQNTMFPNKLFPSDNEETLNTNLTPLNPAPMLKPNPFINHQGQQIQFASTKASNGASDGVSSNSFANNKGLPQRQEEGSFCRRSFDGRSGYCILAYQCLHVIREYRVHGTKIDICTYRRNIPVICCPLADKHIDDQRISAQKCQEYHEAVKGIKLGMPRKLSGKMCVSSVPLIVGGQVTRSEDYPHMAALGWTQSDKELKWGCGGTLISDKFVLTAAHCATSGGKPPDMVRLGSQNLNETSKYQRDIKILIIILHPKYRSSSYYHDIALLKLTKRVRFSATIQPACLWQLPEMEMPSAIASGWGRTEFMGPKSNDLQKVDLSIIDQKTCKDIYRKERRLPRGIIEGQFCAGHLEGGKDTCQGDSGGPLHAELPEFNCVKFVIGITSFGKFCAAPNAPGVYTKIYSYLDWIEKIVFRD</sequence>
<dbReference type="PANTHER" id="PTHR24252">
    <property type="entry name" value="ACROSIN-RELATED"/>
    <property type="match status" value="1"/>
</dbReference>
<dbReference type="CDD" id="cd00190">
    <property type="entry name" value="Tryp_SPc"/>
    <property type="match status" value="1"/>
</dbReference>
<reference evidence="14" key="1">
    <citation type="submission" date="2020-05" db="UniProtKB">
        <authorList>
            <consortium name="EnsemblMetazoa"/>
        </authorList>
    </citation>
    <scope>IDENTIFICATION</scope>
    <source>
        <strain evidence="14">USDA</strain>
    </source>
</reference>
<dbReference type="PRINTS" id="PR00722">
    <property type="entry name" value="CHYMOTRYPSIN"/>
</dbReference>
<organism evidence="14 15">
    <name type="scientific">Stomoxys calcitrans</name>
    <name type="common">Stable fly</name>
    <name type="synonym">Conops calcitrans</name>
    <dbReference type="NCBI Taxonomy" id="35570"/>
    <lineage>
        <taxon>Eukaryota</taxon>
        <taxon>Metazoa</taxon>
        <taxon>Ecdysozoa</taxon>
        <taxon>Arthropoda</taxon>
        <taxon>Hexapoda</taxon>
        <taxon>Insecta</taxon>
        <taxon>Pterygota</taxon>
        <taxon>Neoptera</taxon>
        <taxon>Endopterygota</taxon>
        <taxon>Diptera</taxon>
        <taxon>Brachycera</taxon>
        <taxon>Muscomorpha</taxon>
        <taxon>Muscoidea</taxon>
        <taxon>Muscidae</taxon>
        <taxon>Stomoxys</taxon>
    </lineage>
</organism>
<keyword evidence="7" id="KW-0865">Zymogen</keyword>
<evidence type="ECO:0008006" key="16">
    <source>
        <dbReference type="Google" id="ProtNLM"/>
    </source>
</evidence>
<dbReference type="InterPro" id="IPR022700">
    <property type="entry name" value="CLIP"/>
</dbReference>
<dbReference type="Pfam" id="PF00089">
    <property type="entry name" value="Trypsin"/>
    <property type="match status" value="1"/>
</dbReference>
<feature type="region of interest" description="Disordered" evidence="11">
    <location>
        <begin position="179"/>
        <end position="208"/>
    </location>
</feature>
<evidence type="ECO:0000256" key="2">
    <source>
        <dbReference type="ARBA" id="ARBA00022525"/>
    </source>
</evidence>
<dbReference type="GO" id="GO:0004252">
    <property type="term" value="F:serine-type endopeptidase activity"/>
    <property type="evidence" value="ECO:0007669"/>
    <property type="project" value="InterPro"/>
</dbReference>
<name>A0A1I8NXF4_STOCA</name>
<dbReference type="STRING" id="35570.A0A1I8NXF4"/>
<evidence type="ECO:0000256" key="1">
    <source>
        <dbReference type="ARBA" id="ARBA00004613"/>
    </source>
</evidence>
<evidence type="ECO:0000313" key="15">
    <source>
        <dbReference type="Proteomes" id="UP000095300"/>
    </source>
</evidence>
<evidence type="ECO:0000259" key="13">
    <source>
        <dbReference type="PROSITE" id="PS51888"/>
    </source>
</evidence>
<keyword evidence="15" id="KW-1185">Reference proteome</keyword>
<evidence type="ECO:0000256" key="10">
    <source>
        <dbReference type="RuleBase" id="RU363034"/>
    </source>
</evidence>
<dbReference type="FunFam" id="2.40.10.10:FF:000047">
    <property type="entry name" value="Trypsin eta"/>
    <property type="match status" value="1"/>
</dbReference>
<dbReference type="EnsemblMetazoa" id="SCAU002882-RB">
    <property type="protein sequence ID" value="SCAU002882-PB"/>
    <property type="gene ID" value="SCAU002882"/>
</dbReference>
<dbReference type="SUPFAM" id="SSF50494">
    <property type="entry name" value="Trypsin-like serine proteases"/>
    <property type="match status" value="1"/>
</dbReference>
<dbReference type="VEuPathDB" id="VectorBase:SCAU002882"/>
<dbReference type="InterPro" id="IPR001314">
    <property type="entry name" value="Peptidase_S1A"/>
</dbReference>
<keyword evidence="5 10" id="KW-0378">Hydrolase</keyword>
<gene>
    <name evidence="14" type="primary">106082590</name>
</gene>
<dbReference type="PANTHER" id="PTHR24252:SF7">
    <property type="entry name" value="HYALIN"/>
    <property type="match status" value="1"/>
</dbReference>
<keyword evidence="3 10" id="KW-0645">Protease</keyword>
<dbReference type="Gene3D" id="2.40.10.10">
    <property type="entry name" value="Trypsin-like serine proteases"/>
    <property type="match status" value="1"/>
</dbReference>
<dbReference type="SMART" id="SM00020">
    <property type="entry name" value="Tryp_SPc"/>
    <property type="match status" value="1"/>
</dbReference>
<dbReference type="InterPro" id="IPR001254">
    <property type="entry name" value="Trypsin_dom"/>
</dbReference>
<feature type="domain" description="Clip" evidence="13">
    <location>
        <begin position="211"/>
        <end position="257"/>
    </location>
</feature>
<evidence type="ECO:0000256" key="7">
    <source>
        <dbReference type="ARBA" id="ARBA00023145"/>
    </source>
</evidence>
<dbReference type="Proteomes" id="UP000095300">
    <property type="component" value="Unassembled WGS sequence"/>
</dbReference>
<proteinExistence type="inferred from homology"/>
<evidence type="ECO:0000256" key="11">
    <source>
        <dbReference type="SAM" id="MobiDB-lite"/>
    </source>
</evidence>
<dbReference type="AlphaFoldDB" id="A0A1I8NXF4"/>
<dbReference type="InterPro" id="IPR043504">
    <property type="entry name" value="Peptidase_S1_PA_chymotrypsin"/>
</dbReference>
<dbReference type="PROSITE" id="PS00134">
    <property type="entry name" value="TRYPSIN_HIS"/>
    <property type="match status" value="1"/>
</dbReference>
<dbReference type="OrthoDB" id="6339452at2759"/>
<dbReference type="PROSITE" id="PS00135">
    <property type="entry name" value="TRYPSIN_SER"/>
    <property type="match status" value="1"/>
</dbReference>
<feature type="compositionally biased region" description="Polar residues" evidence="11">
    <location>
        <begin position="179"/>
        <end position="198"/>
    </location>
</feature>
<dbReference type="SMART" id="SM00680">
    <property type="entry name" value="CLIP"/>
    <property type="match status" value="1"/>
</dbReference>
<evidence type="ECO:0000259" key="12">
    <source>
        <dbReference type="PROSITE" id="PS50240"/>
    </source>
</evidence>
<accession>A0A1I8NXF4</accession>
<evidence type="ECO:0000256" key="3">
    <source>
        <dbReference type="ARBA" id="ARBA00022670"/>
    </source>
</evidence>
<dbReference type="GO" id="GO:0016485">
    <property type="term" value="P:protein processing"/>
    <property type="evidence" value="ECO:0007669"/>
    <property type="project" value="UniProtKB-ARBA"/>
</dbReference>
<keyword evidence="2" id="KW-0964">Secreted</keyword>
<dbReference type="PROSITE" id="PS51888">
    <property type="entry name" value="CLIP"/>
    <property type="match status" value="1"/>
</dbReference>
<dbReference type="KEGG" id="scac:106082590"/>
<evidence type="ECO:0000313" key="14">
    <source>
        <dbReference type="EnsemblMetazoa" id="SCAU002882-PB"/>
    </source>
</evidence>
<feature type="compositionally biased region" description="Basic and acidic residues" evidence="11">
    <location>
        <begin position="64"/>
        <end position="74"/>
    </location>
</feature>
<dbReference type="GO" id="GO:0005576">
    <property type="term" value="C:extracellular region"/>
    <property type="evidence" value="ECO:0007669"/>
    <property type="project" value="UniProtKB-SubCell"/>
</dbReference>
<comment type="similarity">
    <text evidence="9">Belongs to the peptidase S1 family. CLIP subfamily.</text>
</comment>
<keyword evidence="4" id="KW-0732">Signal</keyword>
<evidence type="ECO:0000256" key="9">
    <source>
        <dbReference type="ARBA" id="ARBA00024195"/>
    </source>
</evidence>
<dbReference type="InterPro" id="IPR033116">
    <property type="entry name" value="TRYPSIN_SER"/>
</dbReference>
<protein>
    <recommendedName>
        <fullName evidence="16">Peptidase S1 domain-containing protein</fullName>
    </recommendedName>
</protein>
<keyword evidence="6 10" id="KW-0720">Serine protease</keyword>
<evidence type="ECO:0000256" key="4">
    <source>
        <dbReference type="ARBA" id="ARBA00022729"/>
    </source>
</evidence>
<feature type="domain" description="Peptidase S1" evidence="12">
    <location>
        <begin position="304"/>
        <end position="546"/>
    </location>
</feature>